<evidence type="ECO:0000313" key="1">
    <source>
        <dbReference type="EMBL" id="MFH4974252.1"/>
    </source>
</evidence>
<evidence type="ECO:0000313" key="2">
    <source>
        <dbReference type="Proteomes" id="UP001608902"/>
    </source>
</evidence>
<organism evidence="1 2">
    <name type="scientific">Gnathostoma spinigerum</name>
    <dbReference type="NCBI Taxonomy" id="75299"/>
    <lineage>
        <taxon>Eukaryota</taxon>
        <taxon>Metazoa</taxon>
        <taxon>Ecdysozoa</taxon>
        <taxon>Nematoda</taxon>
        <taxon>Chromadorea</taxon>
        <taxon>Rhabditida</taxon>
        <taxon>Spirurina</taxon>
        <taxon>Gnathostomatomorpha</taxon>
        <taxon>Gnathostomatoidea</taxon>
        <taxon>Gnathostomatidae</taxon>
        <taxon>Gnathostoma</taxon>
    </lineage>
</organism>
<name>A0ABD6EC33_9BILA</name>
<sequence>MAQLSNSVERFADVAEICSEFKTSEEALQMLRRFEHASGELDLIAPCLSLLVGRGWKDVDSEVLRLCNRLANHRGSVFVRRTALQTLSKLVRREEDSGWRQFFVIMDALEHSQFHLAAPSLPLIDILLSRCTDETRKATELSWYWVRLVFQRGLEHCKGWIRFWTARKFLSVQPAIMANDFSAIFELLLPIMSEYDIYWRMDREGCFDDFLSSLISFLTCCVRPLDNTTLARFCQSVLEFLITVKEPSAMIFLSQTFSKLPHVDALELDDDGMFRKLLSSTESLREPQFKPVISANLFKLYINMLKWSESTIWTVASIVRYPYESIFRDLLYSEGFQNYWDSFVTLLSPNISAFELIDLYLEKAKSTQFGYFSTAVVASRLSCILNLEESVASEISDRLTQMWTQGEHKRVEFALLIQLTASVQQKALVVRKANDVFTEYLDIFCESAEGNVDEFRLFNNALKSQMKLLSAENHRWLMKALNILQTDVSPCRRSLLLLIALSDSMRNYSCKGCSHISSVKRYFDQCLPQLVPNPTLSKNSDDHVFVEDAGISIDDEVVSCNFLLLKKFADALFLDWDFLFEECLIAMEKQSAVKSILAIVALMTDIIVKAYPARIAT</sequence>
<proteinExistence type="predicted"/>
<comment type="caution">
    <text evidence="1">The sequence shown here is derived from an EMBL/GenBank/DDBJ whole genome shotgun (WGS) entry which is preliminary data.</text>
</comment>
<keyword evidence="2" id="KW-1185">Reference proteome</keyword>
<reference evidence="1 2" key="1">
    <citation type="submission" date="2024-08" db="EMBL/GenBank/DDBJ databases">
        <title>Gnathostoma spinigerum genome.</title>
        <authorList>
            <person name="Gonzalez-Bertolin B."/>
            <person name="Monzon S."/>
            <person name="Zaballos A."/>
            <person name="Jimenez P."/>
            <person name="Dekumyoy P."/>
            <person name="Varona S."/>
            <person name="Cuesta I."/>
            <person name="Sumanam S."/>
            <person name="Adisakwattana P."/>
            <person name="Gasser R.B."/>
            <person name="Hernandez-Gonzalez A."/>
            <person name="Young N.D."/>
            <person name="Perteguer M.J."/>
        </authorList>
    </citation>
    <scope>NUCLEOTIDE SEQUENCE [LARGE SCALE GENOMIC DNA]</scope>
    <source>
        <strain evidence="1">AL3</strain>
        <tissue evidence="1">Liver</tissue>
    </source>
</reference>
<dbReference type="EMBL" id="JBGFUD010000314">
    <property type="protein sequence ID" value="MFH4974252.1"/>
    <property type="molecule type" value="Genomic_DNA"/>
</dbReference>
<gene>
    <name evidence="1" type="ORF">AB6A40_000961</name>
</gene>
<protein>
    <submittedName>
        <fullName evidence="1">Uncharacterized protein</fullName>
    </submittedName>
</protein>
<dbReference type="AlphaFoldDB" id="A0ABD6EC33"/>
<accession>A0ABD6EC33</accession>
<dbReference type="Proteomes" id="UP001608902">
    <property type="component" value="Unassembled WGS sequence"/>
</dbReference>